<dbReference type="GO" id="GO:0019305">
    <property type="term" value="P:dTDP-rhamnose biosynthetic process"/>
    <property type="evidence" value="ECO:0007669"/>
    <property type="project" value="TreeGrafter"/>
</dbReference>
<dbReference type="InterPro" id="IPR005913">
    <property type="entry name" value="dTDP_dehydrorham_reduct"/>
</dbReference>
<dbReference type="InterPro" id="IPR036291">
    <property type="entry name" value="NAD(P)-bd_dom_sf"/>
</dbReference>
<dbReference type="AlphaFoldDB" id="A0A382BTP3"/>
<dbReference type="Gene3D" id="3.40.50.720">
    <property type="entry name" value="NAD(P)-binding Rossmann-like Domain"/>
    <property type="match status" value="1"/>
</dbReference>
<reference evidence="2" key="1">
    <citation type="submission" date="2018-05" db="EMBL/GenBank/DDBJ databases">
        <authorList>
            <person name="Lanie J.A."/>
            <person name="Ng W.-L."/>
            <person name="Kazmierczak K.M."/>
            <person name="Andrzejewski T.M."/>
            <person name="Davidsen T.M."/>
            <person name="Wayne K.J."/>
            <person name="Tettelin H."/>
            <person name="Glass J.I."/>
            <person name="Rusch D."/>
            <person name="Podicherti R."/>
            <person name="Tsui H.-C.T."/>
            <person name="Winkler M.E."/>
        </authorList>
    </citation>
    <scope>NUCLEOTIDE SEQUENCE</scope>
</reference>
<dbReference type="PANTHER" id="PTHR10491:SF4">
    <property type="entry name" value="METHIONINE ADENOSYLTRANSFERASE 2 SUBUNIT BETA"/>
    <property type="match status" value="1"/>
</dbReference>
<gene>
    <name evidence="2" type="ORF">METZ01_LOCUS170029</name>
</gene>
<sequence length="290" mass="32667">MKILVTGSTGQLAGKIRELSEATNELKFIFASKDKLDITNTSELHRFFTGEKIDILINCAAYTNVDGAESAYQQANKVNNFAVKEISRLSEIYNFIFVHISTDYVFDGSKGRPYKEKDKTNPLGAYGKSKSDGEVSIMENNCRSIIIRTSWLHSNLGSNFVKNIINLAQEKESLEVVDDQLGSPTSAKDLSKAIMHMIGSNMFIEASSKKEIFHFCNSGVCSWYELAKEIVKIKKLNCKIIPCKSTEFKTVAKRPFYSALNNEKFSNSFSFEIKSWQEALELSLQEINLN</sequence>
<dbReference type="GO" id="GO:0005829">
    <property type="term" value="C:cytosol"/>
    <property type="evidence" value="ECO:0007669"/>
    <property type="project" value="TreeGrafter"/>
</dbReference>
<dbReference type="Pfam" id="PF04321">
    <property type="entry name" value="RmlD_sub_bind"/>
    <property type="match status" value="1"/>
</dbReference>
<dbReference type="EMBL" id="UINC01031323">
    <property type="protein sequence ID" value="SVB17175.1"/>
    <property type="molecule type" value="Genomic_DNA"/>
</dbReference>
<proteinExistence type="predicted"/>
<dbReference type="PANTHER" id="PTHR10491">
    <property type="entry name" value="DTDP-4-DEHYDRORHAMNOSE REDUCTASE"/>
    <property type="match status" value="1"/>
</dbReference>
<dbReference type="GO" id="GO:0008831">
    <property type="term" value="F:dTDP-4-dehydrorhamnose reductase activity"/>
    <property type="evidence" value="ECO:0007669"/>
    <property type="project" value="TreeGrafter"/>
</dbReference>
<organism evidence="2">
    <name type="scientific">marine metagenome</name>
    <dbReference type="NCBI Taxonomy" id="408172"/>
    <lineage>
        <taxon>unclassified sequences</taxon>
        <taxon>metagenomes</taxon>
        <taxon>ecological metagenomes</taxon>
    </lineage>
</organism>
<accession>A0A382BTP3</accession>
<dbReference type="Gene3D" id="3.90.25.10">
    <property type="entry name" value="UDP-galactose 4-epimerase, domain 1"/>
    <property type="match status" value="1"/>
</dbReference>
<evidence type="ECO:0000313" key="2">
    <source>
        <dbReference type="EMBL" id="SVB17175.1"/>
    </source>
</evidence>
<dbReference type="CDD" id="cd05254">
    <property type="entry name" value="dTDP_HR_like_SDR_e"/>
    <property type="match status" value="1"/>
</dbReference>
<evidence type="ECO:0000259" key="1">
    <source>
        <dbReference type="Pfam" id="PF04321"/>
    </source>
</evidence>
<protein>
    <recommendedName>
        <fullName evidence="1">RmlD-like substrate binding domain-containing protein</fullName>
    </recommendedName>
</protein>
<dbReference type="InterPro" id="IPR029903">
    <property type="entry name" value="RmlD-like-bd"/>
</dbReference>
<dbReference type="SUPFAM" id="SSF51735">
    <property type="entry name" value="NAD(P)-binding Rossmann-fold domains"/>
    <property type="match status" value="1"/>
</dbReference>
<name>A0A382BTP3_9ZZZZ</name>
<dbReference type="NCBIfam" id="TIGR01214">
    <property type="entry name" value="rmlD"/>
    <property type="match status" value="1"/>
</dbReference>
<feature type="domain" description="RmlD-like substrate binding" evidence="1">
    <location>
        <begin position="1"/>
        <end position="287"/>
    </location>
</feature>